<evidence type="ECO:0000256" key="3">
    <source>
        <dbReference type="SAM" id="SignalP"/>
    </source>
</evidence>
<feature type="transmembrane region" description="Helical" evidence="2">
    <location>
        <begin position="518"/>
        <end position="538"/>
    </location>
</feature>
<keyword evidence="2" id="KW-0472">Membrane</keyword>
<gene>
    <name evidence="4" type="ORF">PECAL_5P25160</name>
</gene>
<dbReference type="AlphaFoldDB" id="A0A8J2SUU3"/>
<dbReference type="EMBL" id="CAKKNE010000005">
    <property type="protein sequence ID" value="CAH0377997.1"/>
    <property type="molecule type" value="Genomic_DNA"/>
</dbReference>
<evidence type="ECO:0008006" key="6">
    <source>
        <dbReference type="Google" id="ProtNLM"/>
    </source>
</evidence>
<keyword evidence="2" id="KW-0812">Transmembrane</keyword>
<evidence type="ECO:0000256" key="2">
    <source>
        <dbReference type="SAM" id="Phobius"/>
    </source>
</evidence>
<reference evidence="4" key="1">
    <citation type="submission" date="2021-11" db="EMBL/GenBank/DDBJ databases">
        <authorList>
            <consortium name="Genoscope - CEA"/>
            <person name="William W."/>
        </authorList>
    </citation>
    <scope>NUCLEOTIDE SEQUENCE</scope>
</reference>
<dbReference type="Proteomes" id="UP000789595">
    <property type="component" value="Unassembled WGS sequence"/>
</dbReference>
<keyword evidence="3" id="KW-0732">Signal</keyword>
<feature type="chain" id="PRO_5035210227" description="Hexosyltransferase" evidence="3">
    <location>
        <begin position="17"/>
        <end position="638"/>
    </location>
</feature>
<evidence type="ECO:0000313" key="5">
    <source>
        <dbReference type="Proteomes" id="UP000789595"/>
    </source>
</evidence>
<organism evidence="4 5">
    <name type="scientific">Pelagomonas calceolata</name>
    <dbReference type="NCBI Taxonomy" id="35677"/>
    <lineage>
        <taxon>Eukaryota</taxon>
        <taxon>Sar</taxon>
        <taxon>Stramenopiles</taxon>
        <taxon>Ochrophyta</taxon>
        <taxon>Pelagophyceae</taxon>
        <taxon>Pelagomonadales</taxon>
        <taxon>Pelagomonadaceae</taxon>
        <taxon>Pelagomonas</taxon>
    </lineage>
</organism>
<proteinExistence type="predicted"/>
<feature type="signal peptide" evidence="3">
    <location>
        <begin position="1"/>
        <end position="16"/>
    </location>
</feature>
<comment type="caution">
    <text evidence="4">The sequence shown here is derived from an EMBL/GenBank/DDBJ whole genome shotgun (WGS) entry which is preliminary data.</text>
</comment>
<keyword evidence="2" id="KW-1133">Transmembrane helix</keyword>
<accession>A0A8J2SUU3</accession>
<name>A0A8J2SUU3_9STRA</name>
<feature type="region of interest" description="Disordered" evidence="1">
    <location>
        <begin position="553"/>
        <end position="603"/>
    </location>
</feature>
<keyword evidence="5" id="KW-1185">Reference proteome</keyword>
<dbReference type="OrthoDB" id="523849at2759"/>
<sequence>MWAALWLVAAAAGQQCSPVVKVERRNPLDPGTGYAWPDIYAGTWLQPAKRFMKFEPRKIGNIEGAVHAHVYGGVNGLQPTPALTRDFFDFSVEHFSYLTKMAPGKQGQDTFLGNITSRLDGYTHRHTFSHQYLERSIGIVPFGGVPSSKHWQALSSQMLRAVVMSMTDALSRVIVATCDEAHAMRAREALQGLERVVVHNLNLEKCQLPYLPRATQATLKRCLIQRARRERHVYRNEICESWLQGEDYAYVMYNDADLVLHARCIRSLGKAMDEDPTLIILPHKLQTFAKDDDPLPELGVAPSVRDLTHDVDSASCCDSGTYPALKHLDQGSFDGCQNFWYNCPRMLALYDFARFSEGTYTPLLLGNEHGRKCLLSEAREACDVPHRRLTVQRQYLVPLLAFGPNNQFEGLLEALTVAKLVGRTLLLPRYFDPHYRDTRSQKKKFGDVFDERTLREFTSVEFVDEDVIKLWKTSPKILASPLNKERLSKALHNVGFDQAPRKKAFVRSHSRAADVAQAFKGFSAAGAVFVALCVFSVLPSTCRPRRWRVRRVTPHTNAGRPSSSSTASRTCCGRRRGIASGPSACGRSRRRYGGPSSPATRRCSARMFEGRPRRSGACPVGGTSSARRRRARCRRRRC</sequence>
<evidence type="ECO:0000313" key="4">
    <source>
        <dbReference type="EMBL" id="CAH0377997.1"/>
    </source>
</evidence>
<feature type="compositionally biased region" description="Polar residues" evidence="1">
    <location>
        <begin position="554"/>
        <end position="569"/>
    </location>
</feature>
<evidence type="ECO:0000256" key="1">
    <source>
        <dbReference type="SAM" id="MobiDB-lite"/>
    </source>
</evidence>
<protein>
    <recommendedName>
        <fullName evidence="6">Hexosyltransferase</fullName>
    </recommendedName>
</protein>
<dbReference type="Gene3D" id="3.40.50.11340">
    <property type="match status" value="1"/>
</dbReference>